<accession>A0A510E3R8</accession>
<reference evidence="5" key="1">
    <citation type="submission" date="2018-09" db="EMBL/GenBank/DDBJ databases">
        <title>Complete Genome Sequencing of Sulfolobus sp. JCM 16834.</title>
        <authorList>
            <person name="Kato S."/>
            <person name="Itoh T."/>
            <person name="Ohkuma M."/>
        </authorList>
    </citation>
    <scope>NUCLEOTIDE SEQUENCE [LARGE SCALE GENOMIC DNA]</scope>
    <source>
        <strain evidence="5">IC-007</strain>
    </source>
</reference>
<keyword evidence="4" id="KW-1185">Reference proteome</keyword>
<dbReference type="Gene3D" id="3.40.630.10">
    <property type="entry name" value="Zn peptidases"/>
    <property type="match status" value="1"/>
</dbReference>
<proteinExistence type="predicted"/>
<dbReference type="EMBL" id="AP018929">
    <property type="protein sequence ID" value="BBG24407.1"/>
    <property type="molecule type" value="Genomic_DNA"/>
</dbReference>
<evidence type="ECO:0000313" key="5">
    <source>
        <dbReference type="Proteomes" id="UP000325030"/>
    </source>
</evidence>
<dbReference type="STRING" id="1294262.GCA_001316085_00300"/>
<accession>A0A510DW33</accession>
<dbReference type="Proteomes" id="UP000322983">
    <property type="component" value="Chromosome"/>
</dbReference>
<reference evidence="2 4" key="2">
    <citation type="journal article" date="2020" name="Int. J. Syst. Evol. Microbiol.">
        <title>Sulfuracidifex tepidarius gen. nov., sp. nov. and transfer of Sulfolobus metallicus Huber and Stetter 1992 to the genus Sulfuracidifex as Sulfuracidifex metallicus comb. nov.</title>
        <authorList>
            <person name="Itoh T."/>
            <person name="Miura T."/>
            <person name="Sakai H.D."/>
            <person name="Kato S."/>
            <person name="Ohkuma M."/>
            <person name="Takashina T."/>
        </authorList>
    </citation>
    <scope>NUCLEOTIDE SEQUENCE [LARGE SCALE GENOMIC DNA]</scope>
    <source>
        <strain evidence="2 4">IC-006</strain>
        <strain evidence="3">IC-007</strain>
    </source>
</reference>
<dbReference type="SUPFAM" id="SSF53187">
    <property type="entry name" value="Zn-dependent exopeptidases"/>
    <property type="match status" value="1"/>
</dbReference>
<evidence type="ECO:0000313" key="3">
    <source>
        <dbReference type="EMBL" id="BBG27165.1"/>
    </source>
</evidence>
<evidence type="ECO:0000313" key="4">
    <source>
        <dbReference type="Proteomes" id="UP000322983"/>
    </source>
</evidence>
<dbReference type="EMBL" id="AP018930">
    <property type="protein sequence ID" value="BBG27165.1"/>
    <property type="molecule type" value="Genomic_DNA"/>
</dbReference>
<evidence type="ECO:0000313" key="2">
    <source>
        <dbReference type="EMBL" id="BBG24407.1"/>
    </source>
</evidence>
<dbReference type="RefSeq" id="WP_149528589.1">
    <property type="nucleotide sequence ID" value="NZ_AP018929.1"/>
</dbReference>
<dbReference type="GeneID" id="41718034"/>
<gene>
    <name evidence="2" type="ORF">IC006_1719</name>
    <name evidence="3" type="ORF">IC007_1697</name>
</gene>
<feature type="domain" description="Peptidase M28" evidence="1">
    <location>
        <begin position="184"/>
        <end position="336"/>
    </location>
</feature>
<dbReference type="Pfam" id="PF04389">
    <property type="entry name" value="Peptidase_M28"/>
    <property type="match status" value="1"/>
</dbReference>
<organism evidence="2 4">
    <name type="scientific">Sulfuracidifex tepidarius</name>
    <dbReference type="NCBI Taxonomy" id="1294262"/>
    <lineage>
        <taxon>Archaea</taxon>
        <taxon>Thermoproteota</taxon>
        <taxon>Thermoprotei</taxon>
        <taxon>Sulfolobales</taxon>
        <taxon>Sulfolobaceae</taxon>
        <taxon>Sulfuracidifex</taxon>
    </lineage>
</organism>
<name>A0A510DW33_9CREN</name>
<dbReference type="Proteomes" id="UP000325030">
    <property type="component" value="Chromosome"/>
</dbReference>
<evidence type="ECO:0000259" key="1">
    <source>
        <dbReference type="Pfam" id="PF04389"/>
    </source>
</evidence>
<dbReference type="AlphaFoldDB" id="A0A510DW33"/>
<dbReference type="InterPro" id="IPR007484">
    <property type="entry name" value="Peptidase_M28"/>
</dbReference>
<dbReference type="KEGG" id="step:IC006_1719"/>
<sequence>MLNKNDIYSLANYGEVVAGSDDEKRISHKIISLMEEIVDEVRVEEIRVMNWKIRDGKISLDGKEAEKCSYVILPYSPSYHEEGLVNKDFMFEEVSTLSQIPFVYERCLKNENCKALFVTLDERLRKFVIKTPPLLQRGPSMPPPKPVVYVKRNFFDMFRRSSRLCLDVDTTFTPYSTGTIIEGILNGQDDHKAFYISAHHDHWFHGFRDNMSSIAALLGVKRGKYERHLLSFTAEESGSPHFSSWSWSYGSHVFTKMRESELERAVLNINLDNIDIGTLETIYTPGLSLLTKSIENSKPGFDPYNDGYSFVKAGIPSIMIESRNNPVYHSEDDVLNEGILSYVTESLPSLINRMLNNAEDVNTLDRDEISNFIKDTYTYINTEMKSYLTNFLRAIESNINVFRGILKMIGTTSSVQENGKVSLFPVLYAIKNSSKEAIDVEDFGRIDKIKDNGYGLAREYLIYLDSIKEKISEIYIDEIYNSLKEFF</sequence>
<dbReference type="OrthoDB" id="34215at2157"/>
<protein>
    <recommendedName>
        <fullName evidence="1">Peptidase M28 domain-containing protein</fullName>
    </recommendedName>
</protein>